<feature type="domain" description="Type II secretion system protein GspF" evidence="7">
    <location>
        <begin position="191"/>
        <end position="309"/>
    </location>
</feature>
<dbReference type="PANTHER" id="PTHR30012">
    <property type="entry name" value="GENERAL SECRETION PATHWAY PROTEIN"/>
    <property type="match status" value="1"/>
</dbReference>
<gene>
    <name evidence="8" type="ORF">KQI86_01395</name>
</gene>
<evidence type="ECO:0000256" key="5">
    <source>
        <dbReference type="ARBA" id="ARBA00023136"/>
    </source>
</evidence>
<dbReference type="Proteomes" id="UP000726170">
    <property type="component" value="Unassembled WGS sequence"/>
</dbReference>
<feature type="domain" description="Type II secretion system protein GspF" evidence="7">
    <location>
        <begin position="13"/>
        <end position="109"/>
    </location>
</feature>
<keyword evidence="9" id="KW-1185">Reference proteome</keyword>
<evidence type="ECO:0000256" key="4">
    <source>
        <dbReference type="ARBA" id="ARBA00022989"/>
    </source>
</evidence>
<keyword evidence="2" id="KW-1003">Cell membrane</keyword>
<proteinExistence type="predicted"/>
<keyword evidence="4 6" id="KW-1133">Transmembrane helix</keyword>
<evidence type="ECO:0000256" key="1">
    <source>
        <dbReference type="ARBA" id="ARBA00004651"/>
    </source>
</evidence>
<feature type="transmembrane region" description="Helical" evidence="6">
    <location>
        <begin position="140"/>
        <end position="158"/>
    </location>
</feature>
<feature type="transmembrane region" description="Helical" evidence="6">
    <location>
        <begin position="85"/>
        <end position="108"/>
    </location>
</feature>
<evidence type="ECO:0000256" key="3">
    <source>
        <dbReference type="ARBA" id="ARBA00022692"/>
    </source>
</evidence>
<accession>A0ABS6ED65</accession>
<name>A0ABS6ED65_9CLOT</name>
<protein>
    <submittedName>
        <fullName evidence="8">Type II secretion system F family protein</fullName>
    </submittedName>
</protein>
<keyword evidence="5 6" id="KW-0472">Membrane</keyword>
<dbReference type="EMBL" id="JAHLQF010000001">
    <property type="protein sequence ID" value="MBU5482960.1"/>
    <property type="molecule type" value="Genomic_DNA"/>
</dbReference>
<evidence type="ECO:0000256" key="6">
    <source>
        <dbReference type="SAM" id="Phobius"/>
    </source>
</evidence>
<sequence>MPSAIDLMQEYFQFNMNVSLKTMKDKLYLGGSFYSALKDFEKIYPKFYIEMIGVGEEAGILSKTLERLSHYYKRQFDIKKEVRKVLIYPLFLFIVTNIIISFLVVYILPQYISMLKEFKIDIPKVTSICFFVITSIYKNLYIIIPAIIISIYLLIISFKKGNQLLHKLIFKIPYIGKIYKKLQISRVFLALAFMLNSGINIVDSVEKASNTLNSILLINMFDKSKKHILRGESFSKSLSKDSLLDKKHIILISSAEEKGELPEILYKLSSMEEEEVLYSFSRAAKYIEPIIITIMSLLVGVLVFTFIFPMVNLMDSLIGI</sequence>
<keyword evidence="3 6" id="KW-0812">Transmembrane</keyword>
<comment type="caution">
    <text evidence="8">The sequence shown here is derived from an EMBL/GenBank/DDBJ whole genome shotgun (WGS) entry which is preliminary data.</text>
</comment>
<dbReference type="Pfam" id="PF00482">
    <property type="entry name" value="T2SSF"/>
    <property type="match status" value="2"/>
</dbReference>
<evidence type="ECO:0000256" key="2">
    <source>
        <dbReference type="ARBA" id="ARBA00022475"/>
    </source>
</evidence>
<dbReference type="InterPro" id="IPR003004">
    <property type="entry name" value="GspF/PilC"/>
</dbReference>
<evidence type="ECO:0000259" key="7">
    <source>
        <dbReference type="Pfam" id="PF00482"/>
    </source>
</evidence>
<dbReference type="PANTHER" id="PTHR30012:SF0">
    <property type="entry name" value="TYPE II SECRETION SYSTEM PROTEIN F-RELATED"/>
    <property type="match status" value="1"/>
</dbReference>
<organism evidence="8 9">
    <name type="scientific">Clostridium mobile</name>
    <dbReference type="NCBI Taxonomy" id="2841512"/>
    <lineage>
        <taxon>Bacteria</taxon>
        <taxon>Bacillati</taxon>
        <taxon>Bacillota</taxon>
        <taxon>Clostridia</taxon>
        <taxon>Eubacteriales</taxon>
        <taxon>Clostridiaceae</taxon>
        <taxon>Clostridium</taxon>
    </lineage>
</organism>
<dbReference type="InterPro" id="IPR018076">
    <property type="entry name" value="T2SS_GspF_dom"/>
</dbReference>
<evidence type="ECO:0000313" key="8">
    <source>
        <dbReference type="EMBL" id="MBU5482960.1"/>
    </source>
</evidence>
<comment type="subcellular location">
    <subcellularLocation>
        <location evidence="1">Cell membrane</location>
        <topology evidence="1">Multi-pass membrane protein</topology>
    </subcellularLocation>
</comment>
<reference evidence="8 9" key="1">
    <citation type="submission" date="2021-06" db="EMBL/GenBank/DDBJ databases">
        <authorList>
            <person name="Sun Q."/>
            <person name="Li D."/>
        </authorList>
    </citation>
    <scope>NUCLEOTIDE SEQUENCE [LARGE SCALE GENOMIC DNA]</scope>
    <source>
        <strain evidence="8 9">MSJ-11</strain>
    </source>
</reference>
<feature type="transmembrane region" description="Helical" evidence="6">
    <location>
        <begin position="290"/>
        <end position="311"/>
    </location>
</feature>
<evidence type="ECO:0000313" key="9">
    <source>
        <dbReference type="Proteomes" id="UP000726170"/>
    </source>
</evidence>